<keyword evidence="1" id="KW-0472">Membrane</keyword>
<evidence type="ECO:0000256" key="1">
    <source>
        <dbReference type="SAM" id="Phobius"/>
    </source>
</evidence>
<keyword evidence="1" id="KW-0812">Transmembrane</keyword>
<feature type="transmembrane region" description="Helical" evidence="1">
    <location>
        <begin position="92"/>
        <end position="113"/>
    </location>
</feature>
<keyword evidence="1" id="KW-1133">Transmembrane helix</keyword>
<proteinExistence type="predicted"/>
<feature type="transmembrane region" description="Helical" evidence="1">
    <location>
        <begin position="46"/>
        <end position="65"/>
    </location>
</feature>
<dbReference type="AlphaFoldDB" id="A0A1M5B4S1"/>
<feature type="transmembrane region" description="Helical" evidence="1">
    <location>
        <begin position="120"/>
        <end position="138"/>
    </location>
</feature>
<evidence type="ECO:0000259" key="2">
    <source>
        <dbReference type="Pfam" id="PF04892"/>
    </source>
</evidence>
<organism evidence="3 4">
    <name type="scientific">Bacteroides faecichinchillae</name>
    <dbReference type="NCBI Taxonomy" id="871325"/>
    <lineage>
        <taxon>Bacteria</taxon>
        <taxon>Pseudomonadati</taxon>
        <taxon>Bacteroidota</taxon>
        <taxon>Bacteroidia</taxon>
        <taxon>Bacteroidales</taxon>
        <taxon>Bacteroidaceae</taxon>
        <taxon>Bacteroides</taxon>
    </lineage>
</organism>
<feature type="transmembrane region" description="Helical" evidence="1">
    <location>
        <begin position="12"/>
        <end position="34"/>
    </location>
</feature>
<evidence type="ECO:0000313" key="4">
    <source>
        <dbReference type="Proteomes" id="UP000184436"/>
    </source>
</evidence>
<gene>
    <name evidence="3" type="ORF">SAMN05444349_11760</name>
</gene>
<feature type="domain" description="VanZ-like" evidence="2">
    <location>
        <begin position="54"/>
        <end position="165"/>
    </location>
</feature>
<dbReference type="InterPro" id="IPR006976">
    <property type="entry name" value="VanZ-like"/>
</dbReference>
<dbReference type="STRING" id="871325.SAMN05444349_11760"/>
<protein>
    <submittedName>
        <fullName evidence="3">VanZ like family protein</fullName>
    </submittedName>
</protein>
<reference evidence="3 4" key="1">
    <citation type="submission" date="2016-11" db="EMBL/GenBank/DDBJ databases">
        <authorList>
            <person name="Jaros S."/>
            <person name="Januszkiewicz K."/>
            <person name="Wedrychowicz H."/>
        </authorList>
    </citation>
    <scope>NUCLEOTIDE SEQUENCE [LARGE SCALE GENOMIC DNA]</scope>
    <source>
        <strain evidence="3 4">DSM 26883</strain>
    </source>
</reference>
<sequence length="175" mass="20063">MGALSELLFDRLNVADFLMVSGITLLFVGLFLELTKLINGRLMRNWLLIAFLFYYVVIVLCYTVFCRKMGNLTQFRPIPFYNLFDGTPISQFVYEGLLNMVMFIPMGIGAALIKWNKWHIMGGALILSMSIEMMQWFLKCGCCEMNDVINNGIGCAIGLGLAQCFRYNYYSNDKY</sequence>
<accession>A0A1M5B4S1</accession>
<name>A0A1M5B4S1_9BACE</name>
<dbReference type="RefSeq" id="WP_073349869.1">
    <property type="nucleotide sequence ID" value="NZ_FQVD01000017.1"/>
</dbReference>
<dbReference type="EMBL" id="FQVD01000017">
    <property type="protein sequence ID" value="SHF37192.1"/>
    <property type="molecule type" value="Genomic_DNA"/>
</dbReference>
<keyword evidence="4" id="KW-1185">Reference proteome</keyword>
<dbReference type="Pfam" id="PF04892">
    <property type="entry name" value="VanZ"/>
    <property type="match status" value="1"/>
</dbReference>
<dbReference type="Proteomes" id="UP000184436">
    <property type="component" value="Unassembled WGS sequence"/>
</dbReference>
<evidence type="ECO:0000313" key="3">
    <source>
        <dbReference type="EMBL" id="SHF37192.1"/>
    </source>
</evidence>
<dbReference type="OrthoDB" id="9805025at2"/>